<protein>
    <recommendedName>
        <fullName evidence="4">Transmembrane protein</fullName>
    </recommendedName>
</protein>
<keyword evidence="1" id="KW-0812">Transmembrane</keyword>
<dbReference type="AlphaFoldDB" id="A0A8S1UIX5"/>
<dbReference type="Proteomes" id="UP000689195">
    <property type="component" value="Unassembled WGS sequence"/>
</dbReference>
<evidence type="ECO:0000313" key="2">
    <source>
        <dbReference type="EMBL" id="CAD8163702.1"/>
    </source>
</evidence>
<evidence type="ECO:0008006" key="4">
    <source>
        <dbReference type="Google" id="ProtNLM"/>
    </source>
</evidence>
<keyword evidence="1" id="KW-0472">Membrane</keyword>
<name>A0A8S1UIX5_9CILI</name>
<comment type="caution">
    <text evidence="2">The sequence shown here is derived from an EMBL/GenBank/DDBJ whole genome shotgun (WGS) entry which is preliminary data.</text>
</comment>
<keyword evidence="1" id="KW-1133">Transmembrane helix</keyword>
<dbReference type="OrthoDB" id="190265at2759"/>
<dbReference type="EMBL" id="CAJJDO010000040">
    <property type="protein sequence ID" value="CAD8163702.1"/>
    <property type="molecule type" value="Genomic_DNA"/>
</dbReference>
<keyword evidence="3" id="KW-1185">Reference proteome</keyword>
<feature type="transmembrane region" description="Helical" evidence="1">
    <location>
        <begin position="87"/>
        <end position="107"/>
    </location>
</feature>
<evidence type="ECO:0000313" key="3">
    <source>
        <dbReference type="Proteomes" id="UP000689195"/>
    </source>
</evidence>
<organism evidence="2 3">
    <name type="scientific">Paramecium pentaurelia</name>
    <dbReference type="NCBI Taxonomy" id="43138"/>
    <lineage>
        <taxon>Eukaryota</taxon>
        <taxon>Sar</taxon>
        <taxon>Alveolata</taxon>
        <taxon>Ciliophora</taxon>
        <taxon>Intramacronucleata</taxon>
        <taxon>Oligohymenophorea</taxon>
        <taxon>Peniculida</taxon>
        <taxon>Parameciidae</taxon>
        <taxon>Paramecium</taxon>
    </lineage>
</organism>
<accession>A0A8S1UIX5</accession>
<proteinExistence type="predicted"/>
<sequence length="168" mass="19692">MGVDNLQYGLGTSKIAGCERFVFNIAYRIIPVYVDATLWQFYSNYFTINAQKVGSQQHVIEIQIMQFLLLVFHLMEFGRSESHGELFGVQLATLYFYKVILVAFVFCHNKFTFDKNLIIFYKRICFVNLIDSRSAQEKQMNIRKSQLNYLLVLLSEENKFLTLLQLQS</sequence>
<reference evidence="2" key="1">
    <citation type="submission" date="2021-01" db="EMBL/GenBank/DDBJ databases">
        <authorList>
            <consortium name="Genoscope - CEA"/>
            <person name="William W."/>
        </authorList>
    </citation>
    <scope>NUCLEOTIDE SEQUENCE</scope>
</reference>
<evidence type="ECO:0000256" key="1">
    <source>
        <dbReference type="SAM" id="Phobius"/>
    </source>
</evidence>
<gene>
    <name evidence="2" type="ORF">PPENT_87.1.T0400003</name>
</gene>